<protein>
    <submittedName>
        <fullName evidence="1">Uncharacterized protein</fullName>
    </submittedName>
</protein>
<evidence type="ECO:0000313" key="1">
    <source>
        <dbReference type="EMBL" id="KAE9034405.1"/>
    </source>
</evidence>
<reference evidence="1 2" key="1">
    <citation type="submission" date="2018-09" db="EMBL/GenBank/DDBJ databases">
        <title>Genomic investigation of the strawberry pathogen Phytophthora fragariae indicates pathogenicity is determined by transcriptional variation in three key races.</title>
        <authorList>
            <person name="Adams T.M."/>
            <person name="Armitage A.D."/>
            <person name="Sobczyk M.K."/>
            <person name="Bates H.J."/>
            <person name="Dunwell J.M."/>
            <person name="Nellist C.F."/>
            <person name="Harrison R.J."/>
        </authorList>
    </citation>
    <scope>NUCLEOTIDE SEQUENCE [LARGE SCALE GENOMIC DNA]</scope>
    <source>
        <strain evidence="1 2">SCRP249</strain>
    </source>
</reference>
<dbReference type="Proteomes" id="UP000429607">
    <property type="component" value="Unassembled WGS sequence"/>
</dbReference>
<comment type="caution">
    <text evidence="1">The sequence shown here is derived from an EMBL/GenBank/DDBJ whole genome shotgun (WGS) entry which is preliminary data.</text>
</comment>
<accession>A0A6A3MSQ3</accession>
<name>A0A6A3MSQ3_9STRA</name>
<sequence length="135" mass="15282">MSAIGVIKYRKQRSSIKMPENATFLDEICDEVKAAGIYNDSYAGKKIIAFFRNAPAHSQTEVLVPEREGLVLLHLGPCISCETLLKTASSFSRSIKDYLVLCRREMGRRSVLMENGRHVTLKERNTCDCWSLRPT</sequence>
<dbReference type="EMBL" id="QXFV01000550">
    <property type="protein sequence ID" value="KAE9034405.1"/>
    <property type="molecule type" value="Genomic_DNA"/>
</dbReference>
<evidence type="ECO:0000313" key="2">
    <source>
        <dbReference type="Proteomes" id="UP000429607"/>
    </source>
</evidence>
<organism evidence="1 2">
    <name type="scientific">Phytophthora rubi</name>
    <dbReference type="NCBI Taxonomy" id="129364"/>
    <lineage>
        <taxon>Eukaryota</taxon>
        <taxon>Sar</taxon>
        <taxon>Stramenopiles</taxon>
        <taxon>Oomycota</taxon>
        <taxon>Peronosporomycetes</taxon>
        <taxon>Peronosporales</taxon>
        <taxon>Peronosporaceae</taxon>
        <taxon>Phytophthora</taxon>
    </lineage>
</organism>
<gene>
    <name evidence="1" type="ORF">PR001_g9740</name>
</gene>
<proteinExistence type="predicted"/>
<dbReference type="AlphaFoldDB" id="A0A6A3MSQ3"/>